<feature type="domain" description="Major facilitator superfamily (MFS) profile" evidence="16">
    <location>
        <begin position="14"/>
        <end position="569"/>
    </location>
</feature>
<keyword evidence="18" id="KW-1185">Reference proteome</keyword>
<dbReference type="PROSITE" id="PS00216">
    <property type="entry name" value="SUGAR_TRANSPORT_1"/>
    <property type="match status" value="1"/>
</dbReference>
<feature type="transmembrane region" description="Helical" evidence="15">
    <location>
        <begin position="189"/>
        <end position="212"/>
    </location>
</feature>
<dbReference type="InterPro" id="IPR036259">
    <property type="entry name" value="MFS_trans_sf"/>
</dbReference>
<comment type="caution">
    <text evidence="17">The sequence shown here is derived from an EMBL/GenBank/DDBJ whole genome shotgun (WGS) entry which is preliminary data.</text>
</comment>
<feature type="transmembrane region" description="Helical" evidence="15">
    <location>
        <begin position="342"/>
        <end position="364"/>
    </location>
</feature>
<dbReference type="Pfam" id="PF00083">
    <property type="entry name" value="Sugar_tr"/>
    <property type="match status" value="2"/>
</dbReference>
<comment type="similarity">
    <text evidence="2">Belongs to the major facilitator superfamily. Sugar transporter (TC 2.A.1.1) family.</text>
</comment>
<dbReference type="AlphaFoldDB" id="K0TAT7"/>
<dbReference type="PROSITE" id="PS51257">
    <property type="entry name" value="PROKAR_LIPOPROTEIN"/>
    <property type="match status" value="1"/>
</dbReference>
<dbReference type="PANTHER" id="PTHR48022">
    <property type="entry name" value="PLASTIDIC GLUCOSE TRANSPORTER 4"/>
    <property type="match status" value="1"/>
</dbReference>
<evidence type="ECO:0000256" key="12">
    <source>
        <dbReference type="ARBA" id="ARBA00044710"/>
    </source>
</evidence>
<comment type="catalytic activity">
    <reaction evidence="10">
        <text>D-mannose(out) = D-mannose(in)</text>
        <dbReference type="Rhea" id="RHEA:78391"/>
        <dbReference type="ChEBI" id="CHEBI:4208"/>
    </reaction>
    <physiologicalReaction direction="left-to-right" evidence="10">
        <dbReference type="Rhea" id="RHEA:78392"/>
    </physiologicalReaction>
</comment>
<feature type="transmembrane region" description="Helical" evidence="15">
    <location>
        <begin position="515"/>
        <end position="534"/>
    </location>
</feature>
<name>K0TAT7_THAOC</name>
<evidence type="ECO:0000259" key="16">
    <source>
        <dbReference type="PROSITE" id="PS50850"/>
    </source>
</evidence>
<evidence type="ECO:0000256" key="6">
    <source>
        <dbReference type="ARBA" id="ARBA00023136"/>
    </source>
</evidence>
<dbReference type="eggNOG" id="KOG0254">
    <property type="taxonomic scope" value="Eukaryota"/>
</dbReference>
<comment type="catalytic activity">
    <reaction evidence="11">
        <text>D-glucosamine(out) = D-glucosamine(in)</text>
        <dbReference type="Rhea" id="RHEA:78423"/>
        <dbReference type="ChEBI" id="CHEBI:58723"/>
    </reaction>
    <physiologicalReaction direction="left-to-right" evidence="11">
        <dbReference type="Rhea" id="RHEA:78424"/>
    </physiologicalReaction>
</comment>
<evidence type="ECO:0000256" key="15">
    <source>
        <dbReference type="SAM" id="Phobius"/>
    </source>
</evidence>
<reference evidence="17 18" key="1">
    <citation type="journal article" date="2012" name="Genome Biol.">
        <title>Genome and low-iron response of an oceanic diatom adapted to chronic iron limitation.</title>
        <authorList>
            <person name="Lommer M."/>
            <person name="Specht M."/>
            <person name="Roy A.S."/>
            <person name="Kraemer L."/>
            <person name="Andreson R."/>
            <person name="Gutowska M.A."/>
            <person name="Wolf J."/>
            <person name="Bergner S.V."/>
            <person name="Schilhabel M.B."/>
            <person name="Klostermeier U.C."/>
            <person name="Beiko R.G."/>
            <person name="Rosenstiel P."/>
            <person name="Hippler M."/>
            <person name="Laroche J."/>
        </authorList>
    </citation>
    <scope>NUCLEOTIDE SEQUENCE [LARGE SCALE GENOMIC DNA]</scope>
    <source>
        <strain evidence="17 18">CCMP1005</strain>
    </source>
</reference>
<gene>
    <name evidence="17" type="ORF">THAOC_02390</name>
</gene>
<feature type="transmembrane region" description="Helical" evidence="15">
    <location>
        <begin position="371"/>
        <end position="390"/>
    </location>
</feature>
<dbReference type="PANTHER" id="PTHR48022:SF2">
    <property type="entry name" value="PLASTIDIC GLUCOSE TRANSPORTER 4"/>
    <property type="match status" value="1"/>
</dbReference>
<comment type="catalytic activity">
    <reaction evidence="7">
        <text>D-galactose(in) = D-galactose(out)</text>
        <dbReference type="Rhea" id="RHEA:34915"/>
        <dbReference type="ChEBI" id="CHEBI:4139"/>
    </reaction>
    <physiologicalReaction direction="right-to-left" evidence="7">
        <dbReference type="Rhea" id="RHEA:34917"/>
    </physiologicalReaction>
</comment>
<dbReference type="SUPFAM" id="SSF103473">
    <property type="entry name" value="MFS general substrate transporter"/>
    <property type="match status" value="1"/>
</dbReference>
<evidence type="ECO:0000256" key="9">
    <source>
        <dbReference type="ARBA" id="ARBA00044656"/>
    </source>
</evidence>
<evidence type="ECO:0000256" key="2">
    <source>
        <dbReference type="ARBA" id="ARBA00010992"/>
    </source>
</evidence>
<dbReference type="InterPro" id="IPR005828">
    <property type="entry name" value="MFS_sugar_transport-like"/>
</dbReference>
<evidence type="ECO:0000256" key="11">
    <source>
        <dbReference type="ARBA" id="ARBA00044668"/>
    </source>
</evidence>
<keyword evidence="6 15" id="KW-0472">Membrane</keyword>
<comment type="catalytic activity">
    <reaction evidence="12">
        <text>D-fructose(out) = D-fructose(in)</text>
        <dbReference type="Rhea" id="RHEA:60372"/>
        <dbReference type="ChEBI" id="CHEBI:37721"/>
    </reaction>
    <physiologicalReaction direction="left-to-right" evidence="12">
        <dbReference type="Rhea" id="RHEA:60373"/>
    </physiologicalReaction>
</comment>
<dbReference type="Proteomes" id="UP000266841">
    <property type="component" value="Unassembled WGS sequence"/>
</dbReference>
<evidence type="ECO:0000256" key="8">
    <source>
        <dbReference type="ARBA" id="ARBA00044648"/>
    </source>
</evidence>
<organism evidence="17 18">
    <name type="scientific">Thalassiosira oceanica</name>
    <name type="common">Marine diatom</name>
    <dbReference type="NCBI Taxonomy" id="159749"/>
    <lineage>
        <taxon>Eukaryota</taxon>
        <taxon>Sar</taxon>
        <taxon>Stramenopiles</taxon>
        <taxon>Ochrophyta</taxon>
        <taxon>Bacillariophyta</taxon>
        <taxon>Coscinodiscophyceae</taxon>
        <taxon>Thalassiosirophycidae</taxon>
        <taxon>Thalassiosirales</taxon>
        <taxon>Thalassiosiraceae</taxon>
        <taxon>Thalassiosira</taxon>
    </lineage>
</organism>
<accession>K0TAT7</accession>
<feature type="transmembrane region" description="Helical" evidence="15">
    <location>
        <begin position="125"/>
        <end position="144"/>
    </location>
</feature>
<proteinExistence type="inferred from homology"/>
<sequence>MATPLYKLPNTLKASAVAVLGAVMFGCRKLAVDLVDSRDVDAVQQCDPALQILPKPIQELLVKIGYWAQTQNFVSFNRATTGSTDIVPTDTLLSALAVTPYAVATMFALPPVTRVFADGIGRRKTIIVAGVLFAIAMGLQALGANVPYPSSRGLLFGGRALLGIPIAFSVTTSPMFLSEIAPKAHRGLIGGLFQFTLMAVLVIAAGIGLAISRTYPDCDNCYQFSVWWMVPVGLLVSTSMYFSHETPAFLLLKGEDDEAERILFYLRKGGDDDETREEFQLMKEENEDAKKLGDATYGQLFSGFPLRIVLITSLMQALQQWSGQNMLNNFGPKLYVGVVSDPAMYAFLGNIVQFIGTIPSALIVDRVGRRPLLMGGAATLFIAWVFIAILGDTVIKHPDECLKVLVCPQTAESCDEDALFTSEEMGVESVCGDSTDYAQCSSEVSFTDADTFNLACLYTGDGAPTADNPYPHVSDAVGYTILVLTFVINFVFGFTLGPIVWSYNAEIAPVKFRALILGLAAASNLFWNGVIVYVPAMIIRSLGFDTFWMFAGFMAVAFLFFHWIVETKGLPLEIVTETWEKKLNCKYVDHHHNKDNGSTVDTRGGASPEKVAEVTAKTCEEEGANEQVAEA</sequence>
<dbReference type="InterPro" id="IPR050360">
    <property type="entry name" value="MFS_Sugar_Transporters"/>
</dbReference>
<dbReference type="OrthoDB" id="6339427at2759"/>
<evidence type="ECO:0000256" key="3">
    <source>
        <dbReference type="ARBA" id="ARBA00011738"/>
    </source>
</evidence>
<evidence type="ECO:0000256" key="4">
    <source>
        <dbReference type="ARBA" id="ARBA00022692"/>
    </source>
</evidence>
<dbReference type="PRINTS" id="PR00171">
    <property type="entry name" value="SUGRTRNSPORT"/>
</dbReference>
<feature type="transmembrane region" description="Helical" evidence="15">
    <location>
        <begin position="476"/>
        <end position="503"/>
    </location>
</feature>
<dbReference type="InterPro" id="IPR020846">
    <property type="entry name" value="MFS_dom"/>
</dbReference>
<dbReference type="Gene3D" id="1.20.1250.20">
    <property type="entry name" value="MFS general substrate transporter like domains"/>
    <property type="match status" value="2"/>
</dbReference>
<dbReference type="InterPro" id="IPR005829">
    <property type="entry name" value="Sugar_transporter_CS"/>
</dbReference>
<feature type="transmembrane region" description="Helical" evidence="15">
    <location>
        <begin position="156"/>
        <end position="177"/>
    </location>
</feature>
<comment type="catalytic activity">
    <reaction evidence="8">
        <text>D-glucose(out) = D-glucose(in)</text>
        <dbReference type="Rhea" id="RHEA:60376"/>
        <dbReference type="ChEBI" id="CHEBI:4167"/>
    </reaction>
    <physiologicalReaction direction="left-to-right" evidence="8">
        <dbReference type="Rhea" id="RHEA:60377"/>
    </physiologicalReaction>
</comment>
<feature type="transmembrane region" description="Helical" evidence="15">
    <location>
        <begin position="546"/>
        <end position="565"/>
    </location>
</feature>
<evidence type="ECO:0000256" key="13">
    <source>
        <dbReference type="ARBA" id="ARBA00044780"/>
    </source>
</evidence>
<dbReference type="InterPro" id="IPR003663">
    <property type="entry name" value="Sugar/inositol_transpt"/>
</dbReference>
<comment type="catalytic activity">
    <reaction evidence="9">
        <text>D-xylose(out) = D-xylose(in)</text>
        <dbReference type="Rhea" id="RHEA:78427"/>
        <dbReference type="ChEBI" id="CHEBI:53455"/>
    </reaction>
    <physiologicalReaction direction="left-to-right" evidence="9">
        <dbReference type="Rhea" id="RHEA:78428"/>
    </physiologicalReaction>
</comment>
<evidence type="ECO:0000256" key="7">
    <source>
        <dbReference type="ARBA" id="ARBA00044637"/>
    </source>
</evidence>
<evidence type="ECO:0000256" key="1">
    <source>
        <dbReference type="ARBA" id="ARBA00004141"/>
    </source>
</evidence>
<dbReference type="PROSITE" id="PS50850">
    <property type="entry name" value="MFS"/>
    <property type="match status" value="1"/>
</dbReference>
<dbReference type="EMBL" id="AGNL01002677">
    <property type="protein sequence ID" value="EJK75873.1"/>
    <property type="molecule type" value="Genomic_DNA"/>
</dbReference>
<dbReference type="OMA" id="QMFICQL"/>
<evidence type="ECO:0000256" key="10">
    <source>
        <dbReference type="ARBA" id="ARBA00044662"/>
    </source>
</evidence>
<protein>
    <recommendedName>
        <fullName evidence="13">Hexose transporter 1</fullName>
    </recommendedName>
</protein>
<dbReference type="GO" id="GO:0016020">
    <property type="term" value="C:membrane"/>
    <property type="evidence" value="ECO:0007669"/>
    <property type="project" value="UniProtKB-SubCell"/>
</dbReference>
<feature type="region of interest" description="Disordered" evidence="14">
    <location>
        <begin position="596"/>
        <end position="631"/>
    </location>
</feature>
<evidence type="ECO:0000256" key="5">
    <source>
        <dbReference type="ARBA" id="ARBA00022989"/>
    </source>
</evidence>
<keyword evidence="4 15" id="KW-0812">Transmembrane</keyword>
<evidence type="ECO:0000313" key="17">
    <source>
        <dbReference type="EMBL" id="EJK75873.1"/>
    </source>
</evidence>
<feature type="transmembrane region" description="Helical" evidence="15">
    <location>
        <begin position="224"/>
        <end position="243"/>
    </location>
</feature>
<keyword evidence="5 15" id="KW-1133">Transmembrane helix</keyword>
<comment type="subcellular location">
    <subcellularLocation>
        <location evidence="1">Membrane</location>
        <topology evidence="1">Multi-pass membrane protein</topology>
    </subcellularLocation>
</comment>
<dbReference type="GO" id="GO:0005351">
    <property type="term" value="F:carbohydrate:proton symporter activity"/>
    <property type="evidence" value="ECO:0007669"/>
    <property type="project" value="TreeGrafter"/>
</dbReference>
<comment type="subunit">
    <text evidence="3">Homodimer.</text>
</comment>
<evidence type="ECO:0000256" key="14">
    <source>
        <dbReference type="SAM" id="MobiDB-lite"/>
    </source>
</evidence>
<evidence type="ECO:0000313" key="18">
    <source>
        <dbReference type="Proteomes" id="UP000266841"/>
    </source>
</evidence>